<evidence type="ECO:0000256" key="5">
    <source>
        <dbReference type="ARBA" id="ARBA00022723"/>
    </source>
</evidence>
<dbReference type="VEuPathDB" id="FungiDB:FOXG_04689"/>
<keyword evidence="12" id="KW-0732">Signal</keyword>
<keyword evidence="6 11" id="KW-0378">Hydrolase</keyword>
<keyword evidence="5" id="KW-0479">Metal-binding</keyword>
<evidence type="ECO:0000256" key="10">
    <source>
        <dbReference type="RuleBase" id="RU003615"/>
    </source>
</evidence>
<evidence type="ECO:0000256" key="8">
    <source>
        <dbReference type="ARBA" id="ARBA00023277"/>
    </source>
</evidence>
<evidence type="ECO:0000313" key="16">
    <source>
        <dbReference type="Proteomes" id="UP000285860"/>
    </source>
</evidence>
<evidence type="ECO:0000313" key="15">
    <source>
        <dbReference type="EMBL" id="RKK89108.1"/>
    </source>
</evidence>
<comment type="caution">
    <text evidence="15">The sequence shown here is derived from an EMBL/GenBank/DDBJ whole genome shotgun (WGS) entry which is preliminary data.</text>
</comment>
<evidence type="ECO:0000259" key="13">
    <source>
        <dbReference type="SMART" id="SM00632"/>
    </source>
</evidence>
<dbReference type="InterPro" id="IPR006046">
    <property type="entry name" value="Alpha_amylase"/>
</dbReference>
<feature type="domain" description="Alpha-amylase C-terminal" evidence="13">
    <location>
        <begin position="378"/>
        <end position="454"/>
    </location>
</feature>
<dbReference type="SUPFAM" id="SSF51011">
    <property type="entry name" value="Glycosyl hydrolase domain"/>
    <property type="match status" value="1"/>
</dbReference>
<feature type="domain" description="Glycosyl hydrolase family 13 catalytic" evidence="14">
    <location>
        <begin position="32"/>
        <end position="369"/>
    </location>
</feature>
<dbReference type="GO" id="GO:0046872">
    <property type="term" value="F:metal ion binding"/>
    <property type="evidence" value="ECO:0007669"/>
    <property type="project" value="UniProtKB-KW"/>
</dbReference>
<dbReference type="GO" id="GO:0004556">
    <property type="term" value="F:alpha-amylase activity"/>
    <property type="evidence" value="ECO:0007669"/>
    <property type="project" value="UniProtKB-UniRule"/>
</dbReference>
<dbReference type="SMART" id="SM00632">
    <property type="entry name" value="Aamy_C"/>
    <property type="match status" value="1"/>
</dbReference>
<evidence type="ECO:0000256" key="9">
    <source>
        <dbReference type="ARBA" id="ARBA00023295"/>
    </source>
</evidence>
<evidence type="ECO:0000256" key="3">
    <source>
        <dbReference type="ARBA" id="ARBA00008061"/>
    </source>
</evidence>
<comment type="catalytic activity">
    <reaction evidence="1 11">
        <text>Endohydrolysis of (1-&gt;4)-alpha-D-glucosidic linkages in polysaccharides containing three or more (1-&gt;4)-alpha-linked D-glucose units.</text>
        <dbReference type="EC" id="3.2.1.1"/>
    </reaction>
</comment>
<dbReference type="EMBL" id="MRCY01000347">
    <property type="protein sequence ID" value="RKK89108.1"/>
    <property type="molecule type" value="Genomic_DNA"/>
</dbReference>
<feature type="signal peptide" evidence="12">
    <location>
        <begin position="1"/>
        <end position="25"/>
    </location>
</feature>
<dbReference type="SMART" id="SM00642">
    <property type="entry name" value="Aamy"/>
    <property type="match status" value="1"/>
</dbReference>
<evidence type="ECO:0000256" key="4">
    <source>
        <dbReference type="ARBA" id="ARBA00012595"/>
    </source>
</evidence>
<evidence type="ECO:0000256" key="2">
    <source>
        <dbReference type="ARBA" id="ARBA00001913"/>
    </source>
</evidence>
<dbReference type="CDD" id="cd11317">
    <property type="entry name" value="AmyAc_bac_euk_AmyA"/>
    <property type="match status" value="1"/>
</dbReference>
<dbReference type="PANTHER" id="PTHR43447">
    <property type="entry name" value="ALPHA-AMYLASE"/>
    <property type="match status" value="1"/>
</dbReference>
<dbReference type="PRINTS" id="PR00110">
    <property type="entry name" value="ALPHAAMYLASE"/>
</dbReference>
<feature type="chain" id="PRO_5019087813" description="Alpha-amylase" evidence="12">
    <location>
        <begin position="26"/>
        <end position="456"/>
    </location>
</feature>
<comment type="similarity">
    <text evidence="3 10">Belongs to the glycosyl hydrolase 13 family.</text>
</comment>
<dbReference type="InterPro" id="IPR013780">
    <property type="entry name" value="Glyco_hydro_b"/>
</dbReference>
<accession>A0A420P9A5</accession>
<keyword evidence="8 11" id="KW-0119">Carbohydrate metabolism</keyword>
<dbReference type="InterPro" id="IPR031319">
    <property type="entry name" value="A-amylase_C"/>
</dbReference>
<dbReference type="EC" id="3.2.1.1" evidence="4 11"/>
<reference evidence="15 16" key="1">
    <citation type="journal article" date="2018" name="Sci. Rep.">
        <title>Characterisation of pathogen-specific regions and novel effector candidates in Fusarium oxysporum f. sp. cepae.</title>
        <authorList>
            <person name="Armitage A.D."/>
            <person name="Taylor A."/>
            <person name="Sobczyk M.K."/>
            <person name="Baxter L."/>
            <person name="Greenfield B.P."/>
            <person name="Bates H.J."/>
            <person name="Wilson F."/>
            <person name="Jackson A.C."/>
            <person name="Ott S."/>
            <person name="Harrison R.J."/>
            <person name="Clarkson J.P."/>
        </authorList>
    </citation>
    <scope>NUCLEOTIDE SEQUENCE [LARGE SCALE GENOMIC DNA]</scope>
    <source>
        <strain evidence="15 16">Fo_A28</strain>
    </source>
</reference>
<proteinExistence type="inferred from homology"/>
<dbReference type="Proteomes" id="UP000285860">
    <property type="component" value="Unassembled WGS sequence"/>
</dbReference>
<protein>
    <recommendedName>
        <fullName evidence="4 11">Alpha-amylase</fullName>
        <ecNumber evidence="4 11">3.2.1.1</ecNumber>
    </recommendedName>
</protein>
<dbReference type="Pfam" id="PF02806">
    <property type="entry name" value="Alpha-amylase_C"/>
    <property type="match status" value="1"/>
</dbReference>
<evidence type="ECO:0000256" key="1">
    <source>
        <dbReference type="ARBA" id="ARBA00000548"/>
    </source>
</evidence>
<comment type="cofactor">
    <cofactor evidence="2">
        <name>Ca(2+)</name>
        <dbReference type="ChEBI" id="CHEBI:29108"/>
    </cofactor>
</comment>
<dbReference type="InterPro" id="IPR006048">
    <property type="entry name" value="A-amylase/branching_C"/>
</dbReference>
<evidence type="ECO:0000256" key="11">
    <source>
        <dbReference type="RuleBase" id="RU361134"/>
    </source>
</evidence>
<dbReference type="Pfam" id="PF00128">
    <property type="entry name" value="Alpha-amylase"/>
    <property type="match status" value="1"/>
</dbReference>
<name>A0A420P9A5_FUSOX</name>
<dbReference type="AlphaFoldDB" id="A0A420P9A5"/>
<dbReference type="Gene3D" id="2.60.40.1180">
    <property type="entry name" value="Golgi alpha-mannosidase II"/>
    <property type="match status" value="1"/>
</dbReference>
<organism evidence="15 16">
    <name type="scientific">Fusarium oxysporum</name>
    <name type="common">Fusarium vascular wilt</name>
    <dbReference type="NCBI Taxonomy" id="5507"/>
    <lineage>
        <taxon>Eukaryota</taxon>
        <taxon>Fungi</taxon>
        <taxon>Dikarya</taxon>
        <taxon>Ascomycota</taxon>
        <taxon>Pezizomycotina</taxon>
        <taxon>Sordariomycetes</taxon>
        <taxon>Hypocreomycetidae</taxon>
        <taxon>Hypocreales</taxon>
        <taxon>Nectriaceae</taxon>
        <taxon>Fusarium</taxon>
        <taxon>Fusarium oxysporum species complex</taxon>
    </lineage>
</organism>
<gene>
    <name evidence="15" type="ORF">BFJ68_g16795</name>
</gene>
<dbReference type="VEuPathDB" id="FungiDB:FOZG_12068"/>
<dbReference type="InterPro" id="IPR017853">
    <property type="entry name" value="GH"/>
</dbReference>
<sequence>MARKTGLTVVVGLITAGLAPPVVNASPPGTKDVTAVLFEWNFDSAARECNNTIGPAGYGYVQVSPPAEHIRGPEWWTSYQPVSYRIAGRLGNRRSFRNMTDTCHRAGVKVIVDTVINHMSARSGTGTGGSSYSKYNYPGLYSFFDFDDCTSGVRDYSDRRNVQHCELLGLADLDTHEEYPRRAISGYMNDLLSLGVDGFRIDAAKHMAAGDLANIKSRLANPSAYWKQEVIYGAGEAVHPTEYIGNGDVQEFRYAYDLKRVFNNEKLAYLRNYGEGWGFMSSSIATVFADNHDTERNGATLSYKDNAKYTLANVFMLAYPYGATDVHSGYEFSDKNAGPPNNGAVNACWQDGWKCQHAWPEIIRMVAFRNAVRGQGLTNWWDNGNNAIGFGRGNMGYVAINHESSSVTHTYQTSLPAGTYCNVQSNTYVTVDSSGRFAATLSSNTALAIYVGKTSC</sequence>
<evidence type="ECO:0000256" key="6">
    <source>
        <dbReference type="ARBA" id="ARBA00022801"/>
    </source>
</evidence>
<evidence type="ECO:0000259" key="14">
    <source>
        <dbReference type="SMART" id="SM00642"/>
    </source>
</evidence>
<dbReference type="VEuPathDB" id="FungiDB:FOMG_02394"/>
<dbReference type="InterPro" id="IPR006047">
    <property type="entry name" value="GH13_cat_dom"/>
</dbReference>
<evidence type="ECO:0000256" key="12">
    <source>
        <dbReference type="SAM" id="SignalP"/>
    </source>
</evidence>
<evidence type="ECO:0000256" key="7">
    <source>
        <dbReference type="ARBA" id="ARBA00022837"/>
    </source>
</evidence>
<dbReference type="SUPFAM" id="SSF51445">
    <property type="entry name" value="(Trans)glycosidases"/>
    <property type="match status" value="1"/>
</dbReference>
<keyword evidence="7" id="KW-0106">Calcium</keyword>
<keyword evidence="9 11" id="KW-0326">Glycosidase</keyword>
<dbReference type="GO" id="GO:0005975">
    <property type="term" value="P:carbohydrate metabolic process"/>
    <property type="evidence" value="ECO:0007669"/>
    <property type="project" value="InterPro"/>
</dbReference>
<dbReference type="Gene3D" id="3.20.20.80">
    <property type="entry name" value="Glycosidases"/>
    <property type="match status" value="1"/>
</dbReference>